<evidence type="ECO:0000313" key="14">
    <source>
        <dbReference type="Proteomes" id="UP000557204"/>
    </source>
</evidence>
<dbReference type="Gene3D" id="2.160.10.10">
    <property type="entry name" value="Hexapeptide repeat proteins"/>
    <property type="match status" value="1"/>
</dbReference>
<dbReference type="PROSITE" id="PS00101">
    <property type="entry name" value="HEXAPEP_TRANSFERASES"/>
    <property type="match status" value="1"/>
</dbReference>
<evidence type="ECO:0000256" key="9">
    <source>
        <dbReference type="ARBA" id="ARBA00023315"/>
    </source>
</evidence>
<dbReference type="NCBIfam" id="NF041874">
    <property type="entry name" value="EPS_EpsC"/>
    <property type="match status" value="1"/>
</dbReference>
<dbReference type="RefSeq" id="WP_171247603.1">
    <property type="nucleotide sequence ID" value="NZ_JABFAJ010000019.1"/>
</dbReference>
<gene>
    <name evidence="13" type="primary">cysE</name>
    <name evidence="13" type="ORF">HLI28_11095</name>
</gene>
<dbReference type="EC" id="2.3.1.30" evidence="3 11"/>
<dbReference type="GO" id="GO:0006535">
    <property type="term" value="P:cysteine biosynthetic process from serine"/>
    <property type="evidence" value="ECO:0007669"/>
    <property type="project" value="InterPro"/>
</dbReference>
<comment type="similarity">
    <text evidence="2 11">Belongs to the transferase hexapeptide repeat family.</text>
</comment>
<name>A0A849KHI8_9MICO</name>
<dbReference type="InterPro" id="IPR011004">
    <property type="entry name" value="Trimer_LpxA-like_sf"/>
</dbReference>
<proteinExistence type="inferred from homology"/>
<organism evidence="13 14">
    <name type="scientific">Isoptericola sediminis</name>
    <dbReference type="NCBI Taxonomy" id="2733572"/>
    <lineage>
        <taxon>Bacteria</taxon>
        <taxon>Bacillati</taxon>
        <taxon>Actinomycetota</taxon>
        <taxon>Actinomycetes</taxon>
        <taxon>Micrococcales</taxon>
        <taxon>Promicromonosporaceae</taxon>
        <taxon>Isoptericola</taxon>
    </lineage>
</organism>
<evidence type="ECO:0000256" key="11">
    <source>
        <dbReference type="PIRNR" id="PIRNR000441"/>
    </source>
</evidence>
<reference evidence="13 14" key="1">
    <citation type="submission" date="2020-05" db="EMBL/GenBank/DDBJ databases">
        <title>Genome sequence of Isoptericola sp. JC619 isolated from Chilika lagoon, India.</title>
        <authorList>
            <person name="Kumar D."/>
            <person name="Appam K."/>
            <person name="Gandham S."/>
            <person name="Uppada J."/>
            <person name="Sasikala C."/>
            <person name="Venkata Ramana C."/>
        </authorList>
    </citation>
    <scope>NUCLEOTIDE SEQUENCE [LARGE SCALE GENOMIC DNA]</scope>
    <source>
        <strain evidence="13 14">JC619</strain>
    </source>
</reference>
<dbReference type="PIRSF" id="PIRSF000441">
    <property type="entry name" value="CysE"/>
    <property type="match status" value="1"/>
</dbReference>
<evidence type="ECO:0000256" key="12">
    <source>
        <dbReference type="SAM" id="MobiDB-lite"/>
    </source>
</evidence>
<dbReference type="GO" id="GO:0009001">
    <property type="term" value="F:serine O-acetyltransferase activity"/>
    <property type="evidence" value="ECO:0007669"/>
    <property type="project" value="UniProtKB-EC"/>
</dbReference>
<dbReference type="InterPro" id="IPR045304">
    <property type="entry name" value="LbH_SAT"/>
</dbReference>
<dbReference type="InterPro" id="IPR018357">
    <property type="entry name" value="Hexapep_transf_CS"/>
</dbReference>
<evidence type="ECO:0000313" key="13">
    <source>
        <dbReference type="EMBL" id="NNU28083.1"/>
    </source>
</evidence>
<sequence length="210" mass="22417">MSDSPARAFLRLLREDAEVARAQDPAADSLVSVMLTYPGVHAVWHYRIAHVMWQSPGLRMPARLLSLASRLFTGVEIHPAARIGRRLFIDHGMGVVIGSTAEVGDDCLLFHGVTLGGRTMNPGKRHPTLGDRVMVGSGAKVLGPLWIGDDAKIGANAVVTKDVPRGAVAVGVPARNKVPAPPVPDTSSNGESRSVPRVIEDPSQLIEYVI</sequence>
<accession>A0A849KHI8</accession>
<feature type="region of interest" description="Disordered" evidence="12">
    <location>
        <begin position="175"/>
        <end position="197"/>
    </location>
</feature>
<dbReference type="CDD" id="cd03354">
    <property type="entry name" value="LbH_SAT"/>
    <property type="match status" value="1"/>
</dbReference>
<dbReference type="FunFam" id="2.160.10.10:FF:000007">
    <property type="entry name" value="Serine acetyltransferase"/>
    <property type="match status" value="1"/>
</dbReference>
<evidence type="ECO:0000256" key="3">
    <source>
        <dbReference type="ARBA" id="ARBA00013266"/>
    </source>
</evidence>
<keyword evidence="8" id="KW-0198">Cysteine biosynthesis</keyword>
<keyword evidence="9 11" id="KW-0012">Acyltransferase</keyword>
<evidence type="ECO:0000256" key="7">
    <source>
        <dbReference type="ARBA" id="ARBA00022737"/>
    </source>
</evidence>
<keyword evidence="14" id="KW-1185">Reference proteome</keyword>
<dbReference type="Gene3D" id="1.10.3130.10">
    <property type="entry name" value="serine acetyltransferase, domain 1"/>
    <property type="match status" value="1"/>
</dbReference>
<evidence type="ECO:0000256" key="5">
    <source>
        <dbReference type="ARBA" id="ARBA00022605"/>
    </source>
</evidence>
<protein>
    <recommendedName>
        <fullName evidence="4 11">Serine acetyltransferase</fullName>
        <ecNumber evidence="3 11">2.3.1.30</ecNumber>
    </recommendedName>
</protein>
<dbReference type="SUPFAM" id="SSF51161">
    <property type="entry name" value="Trimeric LpxA-like enzymes"/>
    <property type="match status" value="1"/>
</dbReference>
<keyword evidence="6 11" id="KW-0808">Transferase</keyword>
<comment type="pathway">
    <text evidence="1">Amino-acid biosynthesis; L-cysteine biosynthesis; L-cysteine from L-serine: step 1/2.</text>
</comment>
<evidence type="ECO:0000256" key="6">
    <source>
        <dbReference type="ARBA" id="ARBA00022679"/>
    </source>
</evidence>
<evidence type="ECO:0000256" key="8">
    <source>
        <dbReference type="ARBA" id="ARBA00023192"/>
    </source>
</evidence>
<dbReference type="InterPro" id="IPR001451">
    <property type="entry name" value="Hexapep"/>
</dbReference>
<evidence type="ECO:0000256" key="1">
    <source>
        <dbReference type="ARBA" id="ARBA00004876"/>
    </source>
</evidence>
<dbReference type="InterPro" id="IPR005881">
    <property type="entry name" value="Ser_O-AcTrfase"/>
</dbReference>
<dbReference type="Proteomes" id="UP000557204">
    <property type="component" value="Unassembled WGS sequence"/>
</dbReference>
<keyword evidence="5" id="KW-0028">Amino-acid biosynthesis</keyword>
<evidence type="ECO:0000256" key="10">
    <source>
        <dbReference type="ARBA" id="ARBA00049486"/>
    </source>
</evidence>
<dbReference type="GO" id="GO:0005737">
    <property type="term" value="C:cytoplasm"/>
    <property type="evidence" value="ECO:0007669"/>
    <property type="project" value="InterPro"/>
</dbReference>
<dbReference type="PANTHER" id="PTHR42811">
    <property type="entry name" value="SERINE ACETYLTRANSFERASE"/>
    <property type="match status" value="1"/>
</dbReference>
<dbReference type="NCBIfam" id="TIGR01172">
    <property type="entry name" value="cysE"/>
    <property type="match status" value="1"/>
</dbReference>
<evidence type="ECO:0000256" key="4">
    <source>
        <dbReference type="ARBA" id="ARBA00018522"/>
    </source>
</evidence>
<evidence type="ECO:0000256" key="2">
    <source>
        <dbReference type="ARBA" id="ARBA00007274"/>
    </source>
</evidence>
<comment type="catalytic activity">
    <reaction evidence="10 11">
        <text>L-serine + acetyl-CoA = O-acetyl-L-serine + CoA</text>
        <dbReference type="Rhea" id="RHEA:24560"/>
        <dbReference type="ChEBI" id="CHEBI:33384"/>
        <dbReference type="ChEBI" id="CHEBI:57287"/>
        <dbReference type="ChEBI" id="CHEBI:57288"/>
        <dbReference type="ChEBI" id="CHEBI:58340"/>
        <dbReference type="EC" id="2.3.1.30"/>
    </reaction>
</comment>
<comment type="caution">
    <text evidence="13">The sequence shown here is derived from an EMBL/GenBank/DDBJ whole genome shotgun (WGS) entry which is preliminary data.</text>
</comment>
<keyword evidence="7" id="KW-0677">Repeat</keyword>
<dbReference type="EMBL" id="JABFAJ010000019">
    <property type="protein sequence ID" value="NNU28083.1"/>
    <property type="molecule type" value="Genomic_DNA"/>
</dbReference>
<dbReference type="AlphaFoldDB" id="A0A849KHI8"/>
<dbReference type="InterPro" id="IPR053376">
    <property type="entry name" value="Serine_acetyltransferase"/>
</dbReference>
<dbReference type="InterPro" id="IPR042122">
    <property type="entry name" value="Ser_AcTrfase_N_sf"/>
</dbReference>
<dbReference type="Pfam" id="PF00132">
    <property type="entry name" value="Hexapep"/>
    <property type="match status" value="1"/>
</dbReference>